<reference evidence="3 4" key="1">
    <citation type="submission" date="2019-07" db="EMBL/GenBank/DDBJ databases">
        <title>Genomes of Cafeteria roenbergensis.</title>
        <authorList>
            <person name="Fischer M.G."/>
            <person name="Hackl T."/>
            <person name="Roman M."/>
        </authorList>
    </citation>
    <scope>NUCLEOTIDE SEQUENCE [LARGE SCALE GENOMIC DNA]</scope>
    <source>
        <strain evidence="3 4">Cflag</strain>
    </source>
</reference>
<gene>
    <name evidence="3" type="ORF">FNF31_05419</name>
</gene>
<evidence type="ECO:0000256" key="1">
    <source>
        <dbReference type="SAM" id="Phobius"/>
    </source>
</evidence>
<dbReference type="Proteomes" id="UP000325113">
    <property type="component" value="Unassembled WGS sequence"/>
</dbReference>
<evidence type="ECO:0000313" key="4">
    <source>
        <dbReference type="Proteomes" id="UP000325113"/>
    </source>
</evidence>
<sequence>MGSSWLGRSVFALLVAAAAIGAGAGSASAAKDGQPICSESTRLHKTTALMLQGYLGAFGSGAWYTGHEGLGVASMGALGLIAIGLVLRACVFKPSPTTGRAAMEARRLTSPADVAKGESRSGAIVGALVYGGVSLALLLWLVGQVGIMADWIVPANGCGWALRAASKAF</sequence>
<keyword evidence="1" id="KW-0472">Membrane</keyword>
<dbReference type="EMBL" id="VLTM01000067">
    <property type="protein sequence ID" value="KAA0158478.1"/>
    <property type="molecule type" value="Genomic_DNA"/>
</dbReference>
<feature type="transmembrane region" description="Helical" evidence="1">
    <location>
        <begin position="70"/>
        <end position="91"/>
    </location>
</feature>
<evidence type="ECO:0000313" key="3">
    <source>
        <dbReference type="EMBL" id="KAA0158478.1"/>
    </source>
</evidence>
<keyword evidence="1" id="KW-1133">Transmembrane helix</keyword>
<proteinExistence type="predicted"/>
<name>A0A5A8D0B6_CAFRO</name>
<accession>A0A5A8D0B6</accession>
<keyword evidence="2" id="KW-0732">Signal</keyword>
<comment type="caution">
    <text evidence="3">The sequence shown here is derived from an EMBL/GenBank/DDBJ whole genome shotgun (WGS) entry which is preliminary data.</text>
</comment>
<feature type="chain" id="PRO_5023008345" evidence="2">
    <location>
        <begin position="30"/>
        <end position="169"/>
    </location>
</feature>
<organism evidence="3 4">
    <name type="scientific">Cafeteria roenbergensis</name>
    <name type="common">Marine flagellate</name>
    <dbReference type="NCBI Taxonomy" id="33653"/>
    <lineage>
        <taxon>Eukaryota</taxon>
        <taxon>Sar</taxon>
        <taxon>Stramenopiles</taxon>
        <taxon>Bigyra</taxon>
        <taxon>Opalozoa</taxon>
        <taxon>Bicosoecida</taxon>
        <taxon>Cafeteriaceae</taxon>
        <taxon>Cafeteria</taxon>
    </lineage>
</organism>
<protein>
    <submittedName>
        <fullName evidence="3">Uncharacterized protein</fullName>
    </submittedName>
</protein>
<feature type="transmembrane region" description="Helical" evidence="1">
    <location>
        <begin position="123"/>
        <end position="142"/>
    </location>
</feature>
<dbReference type="AlphaFoldDB" id="A0A5A8D0B6"/>
<keyword evidence="1" id="KW-0812">Transmembrane</keyword>
<evidence type="ECO:0000256" key="2">
    <source>
        <dbReference type="SAM" id="SignalP"/>
    </source>
</evidence>
<feature type="signal peptide" evidence="2">
    <location>
        <begin position="1"/>
        <end position="29"/>
    </location>
</feature>